<proteinExistence type="predicted"/>
<dbReference type="EMBL" id="DS545513">
    <property type="protein sequence ID" value="EDQ49076.1"/>
    <property type="molecule type" value="Genomic_DNA"/>
</dbReference>
<organism>
    <name type="scientific">Physcomitrium patens</name>
    <name type="common">Spreading-leaved earth moss</name>
    <name type="synonym">Physcomitrella patens</name>
    <dbReference type="NCBI Taxonomy" id="3218"/>
    <lineage>
        <taxon>Eukaryota</taxon>
        <taxon>Viridiplantae</taxon>
        <taxon>Streptophyta</taxon>
        <taxon>Embryophyta</taxon>
        <taxon>Bryophyta</taxon>
        <taxon>Bryophytina</taxon>
        <taxon>Bryopsida</taxon>
        <taxon>Funariidae</taxon>
        <taxon>Funariales</taxon>
        <taxon>Funariaceae</taxon>
        <taxon>Physcomitrium</taxon>
    </lineage>
</organism>
<protein>
    <submittedName>
        <fullName evidence="1">Predicted protein</fullName>
    </submittedName>
</protein>
<evidence type="ECO:0000313" key="1">
    <source>
        <dbReference type="EMBL" id="EDQ49076.1"/>
    </source>
</evidence>
<sequence length="262" mass="30782">MGKVLSTNLDGTWKNLMAKLAIKKKDNDVILIHSDGIKQKKLDLVKNVQEKKEFEKSMDHLYLFGREICFNLNIDCLFLSEKRDVVHKLEAKGIEKQIEYFTTTINLVEQTMCVMPAMFQCPKDWNECVQNKKFVIINGQHSIMTSKEICLDEYNKDLELKAKLQTWKCYVIWRDVEHELNNLSSKFNEPNLLGHWTSSLPKTIDHCRELWIENRRLQRIQKNMVPNSSEKKLQKKVWNIFVSSYKGAFNPILDGQKKTLKS</sequence>
<name>A9U5H9_PHYPA</name>
<gene>
    <name evidence="1" type="ORF">PHYPADRAFT_102666</name>
</gene>
<dbReference type="AlphaFoldDB" id="A9U5H9"/>
<reference evidence="1" key="1">
    <citation type="journal article" date="2008" name="Science">
        <title>The Physcomitrella genome reveals evolutionary insights into the conquest of land by plants.</title>
        <authorList>
            <person name="Rensing S."/>
            <person name="Lang D."/>
            <person name="Zimmer A."/>
            <person name="Terry A."/>
            <person name="Salamov A."/>
            <person name="Shapiro H."/>
            <person name="Nishiyama T."/>
            <person name="Perroud P.-F."/>
            <person name="Lindquist E."/>
            <person name="Kamisugi Y."/>
            <person name="Tanahashi T."/>
            <person name="Sakakibara K."/>
            <person name="Fujita T."/>
            <person name="Oishi K."/>
            <person name="Shin-I T."/>
            <person name="Kuroki Y."/>
            <person name="Toyoda A."/>
            <person name="Suzuki Y."/>
            <person name="Hashimoto A."/>
            <person name="Yamaguchi K."/>
            <person name="Sugano A."/>
            <person name="Kohara Y."/>
            <person name="Fujiyama A."/>
            <person name="Anterola A."/>
            <person name="Aoki S."/>
            <person name="Ashton N."/>
            <person name="Barbazuk W.B."/>
            <person name="Barker E."/>
            <person name="Bennetzen J."/>
            <person name="Bezanilla M."/>
            <person name="Blankenship R."/>
            <person name="Cho S.H."/>
            <person name="Dutcher S."/>
            <person name="Estelle M."/>
            <person name="Fawcett J.A."/>
            <person name="Gundlach H."/>
            <person name="Hanada K."/>
            <person name="Heyl A."/>
            <person name="Hicks K.A."/>
            <person name="Hugh J."/>
            <person name="Lohr M."/>
            <person name="Mayer K."/>
            <person name="Melkozernov A."/>
            <person name="Murata T."/>
            <person name="Nelson D."/>
            <person name="Pils B."/>
            <person name="Prigge M."/>
            <person name="Reiss B."/>
            <person name="Renner T."/>
            <person name="Rombauts S."/>
            <person name="Rushton P."/>
            <person name="Sanderfoot A."/>
            <person name="Schween G."/>
            <person name="Shiu S.-H."/>
            <person name="Stueber K."/>
            <person name="Theodoulou F.L."/>
            <person name="Tu H."/>
            <person name="Van de Peer Y."/>
            <person name="Verrier P.J."/>
            <person name="Waters E."/>
            <person name="Wood A."/>
            <person name="Yang L."/>
            <person name="Cove D."/>
            <person name="Cuming A."/>
            <person name="Hasebe M."/>
            <person name="Lucas S."/>
            <person name="Mishler D.B."/>
            <person name="Reski R."/>
            <person name="Grigoriev I."/>
            <person name="Quatrano R.S."/>
            <person name="Boore J.L."/>
        </authorList>
    </citation>
    <scope>NUCLEOTIDE SEQUENCE [LARGE SCALE GENOMIC DNA]</scope>
</reference>
<accession>A9U5H9</accession>